<feature type="compositionally biased region" description="Low complexity" evidence="1">
    <location>
        <begin position="76"/>
        <end position="98"/>
    </location>
</feature>
<dbReference type="GO" id="GO:0004190">
    <property type="term" value="F:aspartic-type endopeptidase activity"/>
    <property type="evidence" value="ECO:0007669"/>
    <property type="project" value="InterPro"/>
</dbReference>
<evidence type="ECO:0000313" key="4">
    <source>
        <dbReference type="Proteomes" id="UP000309984"/>
    </source>
</evidence>
<evidence type="ECO:0000256" key="1">
    <source>
        <dbReference type="SAM" id="MobiDB-lite"/>
    </source>
</evidence>
<feature type="compositionally biased region" description="Basic and acidic residues" evidence="1">
    <location>
        <begin position="62"/>
        <end position="75"/>
    </location>
</feature>
<dbReference type="NCBIfam" id="NF038019">
    <property type="entry name" value="PE_process_PecA"/>
    <property type="match status" value="1"/>
</dbReference>
<dbReference type="InterPro" id="IPR048054">
    <property type="entry name" value="PecA_C"/>
</dbReference>
<evidence type="ECO:0000259" key="2">
    <source>
        <dbReference type="Pfam" id="PF20729"/>
    </source>
</evidence>
<dbReference type="AlphaFoldDB" id="A0A7I7ZSN1"/>
<accession>A0A7I7ZSN1</accession>
<dbReference type="Gene3D" id="2.40.70.10">
    <property type="entry name" value="Acid Proteases"/>
    <property type="match status" value="1"/>
</dbReference>
<proteinExistence type="predicted"/>
<name>A0A7I7ZSN1_9MYCO</name>
<feature type="region of interest" description="Disordered" evidence="1">
    <location>
        <begin position="1"/>
        <end position="188"/>
    </location>
</feature>
<dbReference type="Pfam" id="PF20729">
    <property type="entry name" value="PE-PGRS_C"/>
    <property type="match status" value="1"/>
</dbReference>
<feature type="domain" description="PE cleavage protein A C-terminal" evidence="2">
    <location>
        <begin position="414"/>
        <end position="712"/>
    </location>
</feature>
<sequence length="717" mass="70891">MSAFLLGTAAVASATTDGSDSSSSASGNSGGAAPGHKKADNDGAGQGSKPSDNAGSPAKSSADADKDTKTSHEPHSSGTGTDGTGSNSADANSSSSDDSGPKTKAPASSVTHSRPTAAIRGVLNNTPAASKQADADAPKATAATKPATAAAPAASAEKSAPAEAPAAEPEKPAATPTSFAAETATTAPTVTTAAATTTTQTPALATSPTGTTGPSGILSLLATAEQAIGSAAPNTKQTLKSASAATGQTAGQLLGTTPAPAAGVGTPAPAGAISVTDAAAAASSSPNIDTLKLAVSSAQATLYADTFGRGDWLGGFGTFGAQFQLAIASWALNTYTANNPGFTSFYANNANNPFLAGFAAALLNWNNSLPGMALGSINAAEGMSGNTDANGMLNQAVKGRVYQTAANGPTYGYLPLVMKYGLEPVVYVSINGGPMVPVLVDTGSNGLVISSDKIGAAGLGNAVDTGIGAYSGGLTYNYSTYNTTIDFGNGIITAPTGVNVVTSATQATTDSNGNPTTVPTTLAQYLAGNGVVGVLGIGSNAVGPDTFSPTTALLGDLNDGVFINESAHELQFGPNPGTPKYTVSGSPNVVGSVSINGGPRTPINLLIDSGGVTGTIPDTYAGNNTVSYYYTDSSHQYVTTTANSDPAYDLLANGTQVTVYDNLGTPLYSYTINDANAPFVTSDATNAHLMNSGAQPFLTNPMYISYTVPGGATIFNQ</sequence>
<keyword evidence="4" id="KW-1185">Reference proteome</keyword>
<reference evidence="3 4" key="1">
    <citation type="submission" date="2018-01" db="EMBL/GenBank/DDBJ databases">
        <title>Comparative genomics of Mycobacterium mucogenicum and Mycobacterium neoaurum clade members emphasizing tRNA and non-coding RNA.</title>
        <authorList>
            <person name="Behra P.R.K."/>
            <person name="Pettersson B.M.F."/>
            <person name="Das S."/>
            <person name="Dasgupta S."/>
            <person name="Kirsebom L.A."/>
        </authorList>
    </citation>
    <scope>NUCLEOTIDE SEQUENCE [LARGE SCALE GENOMIC DNA]</scope>
    <source>
        <strain evidence="3 4">DSM 45104</strain>
    </source>
</reference>
<organism evidence="3 4">
    <name type="scientific">Mycolicibacterium phocaicum</name>
    <dbReference type="NCBI Taxonomy" id="319706"/>
    <lineage>
        <taxon>Bacteria</taxon>
        <taxon>Bacillati</taxon>
        <taxon>Actinomycetota</taxon>
        <taxon>Actinomycetes</taxon>
        <taxon>Mycobacteriales</taxon>
        <taxon>Mycobacteriaceae</taxon>
        <taxon>Mycolicibacterium</taxon>
    </lineage>
</organism>
<dbReference type="InterPro" id="IPR021109">
    <property type="entry name" value="Peptidase_aspartic_dom_sf"/>
</dbReference>
<dbReference type="EMBL" id="POTM01000062">
    <property type="protein sequence ID" value="TLH59967.1"/>
    <property type="molecule type" value="Genomic_DNA"/>
</dbReference>
<dbReference type="Proteomes" id="UP000309984">
    <property type="component" value="Unassembled WGS sequence"/>
</dbReference>
<gene>
    <name evidence="3" type="ORF">C1S79_27035</name>
</gene>
<comment type="caution">
    <text evidence="3">The sequence shown here is derived from an EMBL/GenBank/DDBJ whole genome shotgun (WGS) entry which is preliminary data.</text>
</comment>
<protein>
    <recommendedName>
        <fullName evidence="2">PE cleavage protein A C-terminal domain-containing protein</fullName>
    </recommendedName>
</protein>
<evidence type="ECO:0000313" key="3">
    <source>
        <dbReference type="EMBL" id="TLH59967.1"/>
    </source>
</evidence>
<feature type="compositionally biased region" description="Low complexity" evidence="1">
    <location>
        <begin position="7"/>
        <end position="27"/>
    </location>
</feature>
<feature type="compositionally biased region" description="Low complexity" evidence="1">
    <location>
        <begin position="138"/>
        <end position="188"/>
    </location>
</feature>